<sequence>MARSVWIGNGMDTLVWSEKWIFYQTPRPPNNLPGIIDLTLKLKHFLWRALVGALAVAEKLQSRGIAIDPTCLSCLDKSGSICHVLFHCHTAREVWELSGMPLPSAGFSRTSVMLNFYHLLKCSKNQHIKQSTRLAIPRLLWHLWKARNKVVFEKVRYDPLSIFNKAKDESTIWLNINSPPPIERILDDIPQNENHHVFPQV</sequence>
<reference evidence="2" key="1">
    <citation type="submission" date="2019-07" db="EMBL/GenBank/DDBJ databases">
        <authorList>
            <person name="Dittberner H."/>
        </authorList>
    </citation>
    <scope>NUCLEOTIDE SEQUENCE [LARGE SCALE GENOMIC DNA]</scope>
</reference>
<dbReference type="InterPro" id="IPR026960">
    <property type="entry name" value="RVT-Znf"/>
</dbReference>
<dbReference type="AlphaFoldDB" id="A0A565CSM5"/>
<comment type="caution">
    <text evidence="2">The sequence shown here is derived from an EMBL/GenBank/DDBJ whole genome shotgun (WGS) entry which is preliminary data.</text>
</comment>
<proteinExistence type="predicted"/>
<dbReference type="EMBL" id="CABITT030000008">
    <property type="protein sequence ID" value="VVB16753.1"/>
    <property type="molecule type" value="Genomic_DNA"/>
</dbReference>
<dbReference type="Proteomes" id="UP000489600">
    <property type="component" value="Unassembled WGS sequence"/>
</dbReference>
<name>A0A565CSM5_9BRAS</name>
<accession>A0A565CSM5</accession>
<evidence type="ECO:0000313" key="3">
    <source>
        <dbReference type="Proteomes" id="UP000489600"/>
    </source>
</evidence>
<dbReference type="OrthoDB" id="1113384at2759"/>
<dbReference type="Pfam" id="PF13966">
    <property type="entry name" value="zf-RVT"/>
    <property type="match status" value="1"/>
</dbReference>
<evidence type="ECO:0000313" key="2">
    <source>
        <dbReference type="EMBL" id="VVB16753.1"/>
    </source>
</evidence>
<organism evidence="2 3">
    <name type="scientific">Arabis nemorensis</name>
    <dbReference type="NCBI Taxonomy" id="586526"/>
    <lineage>
        <taxon>Eukaryota</taxon>
        <taxon>Viridiplantae</taxon>
        <taxon>Streptophyta</taxon>
        <taxon>Embryophyta</taxon>
        <taxon>Tracheophyta</taxon>
        <taxon>Spermatophyta</taxon>
        <taxon>Magnoliopsida</taxon>
        <taxon>eudicotyledons</taxon>
        <taxon>Gunneridae</taxon>
        <taxon>Pentapetalae</taxon>
        <taxon>rosids</taxon>
        <taxon>malvids</taxon>
        <taxon>Brassicales</taxon>
        <taxon>Brassicaceae</taxon>
        <taxon>Arabideae</taxon>
        <taxon>Arabis</taxon>
    </lineage>
</organism>
<gene>
    <name evidence="2" type="ORF">ANE_LOCUS27197</name>
</gene>
<keyword evidence="3" id="KW-1185">Reference proteome</keyword>
<protein>
    <recommendedName>
        <fullName evidence="1">Reverse transcriptase zinc-binding domain-containing protein</fullName>
    </recommendedName>
</protein>
<feature type="domain" description="Reverse transcriptase zinc-binding" evidence="1">
    <location>
        <begin position="39"/>
        <end position="95"/>
    </location>
</feature>
<evidence type="ECO:0000259" key="1">
    <source>
        <dbReference type="Pfam" id="PF13966"/>
    </source>
</evidence>